<gene>
    <name evidence="1" type="ORF">GJU41_11900</name>
</gene>
<accession>A0A6I2MCB9</accession>
<keyword evidence="2" id="KW-1185">Reference proteome</keyword>
<dbReference type="RefSeq" id="WP_154318692.1">
    <property type="nucleotide sequence ID" value="NZ_CAJGAA010000002.1"/>
</dbReference>
<name>A0A6I2MCB9_9BACI</name>
<reference evidence="1 2" key="1">
    <citation type="submission" date="2019-11" db="EMBL/GenBank/DDBJ databases">
        <title>Bacillus idriensis genome.</title>
        <authorList>
            <person name="Konopka E.N."/>
            <person name="Newman J.D."/>
        </authorList>
    </citation>
    <scope>NUCLEOTIDE SEQUENCE [LARGE SCALE GENOMIC DNA]</scope>
    <source>
        <strain evidence="1 2">DSM 19097</strain>
    </source>
</reference>
<evidence type="ECO:0000313" key="1">
    <source>
        <dbReference type="EMBL" id="MRX54676.1"/>
    </source>
</evidence>
<protein>
    <submittedName>
        <fullName evidence="1">Uncharacterized protein</fullName>
    </submittedName>
</protein>
<comment type="caution">
    <text evidence="1">The sequence shown here is derived from an EMBL/GenBank/DDBJ whole genome shotgun (WGS) entry which is preliminary data.</text>
</comment>
<sequence length="47" mass="5326">MTRMDERLIKHFTALKTDDEKIAVIMALALVGEDALADECKRIYTEG</sequence>
<dbReference type="Proteomes" id="UP000441585">
    <property type="component" value="Unassembled WGS sequence"/>
</dbReference>
<evidence type="ECO:0000313" key="2">
    <source>
        <dbReference type="Proteomes" id="UP000441585"/>
    </source>
</evidence>
<proteinExistence type="predicted"/>
<dbReference type="EMBL" id="WKKF01000002">
    <property type="protein sequence ID" value="MRX54676.1"/>
    <property type="molecule type" value="Genomic_DNA"/>
</dbReference>
<dbReference type="AlphaFoldDB" id="A0A6I2MCB9"/>
<organism evidence="1 2">
    <name type="scientific">Metabacillus idriensis</name>
    <dbReference type="NCBI Taxonomy" id="324768"/>
    <lineage>
        <taxon>Bacteria</taxon>
        <taxon>Bacillati</taxon>
        <taxon>Bacillota</taxon>
        <taxon>Bacilli</taxon>
        <taxon>Bacillales</taxon>
        <taxon>Bacillaceae</taxon>
        <taxon>Metabacillus</taxon>
    </lineage>
</organism>